<organism evidence="1 2">
    <name type="scientific">Dyella japonica A8</name>
    <dbReference type="NCBI Taxonomy" id="1217721"/>
    <lineage>
        <taxon>Bacteria</taxon>
        <taxon>Pseudomonadati</taxon>
        <taxon>Pseudomonadota</taxon>
        <taxon>Gammaproteobacteria</taxon>
        <taxon>Lysobacterales</taxon>
        <taxon>Rhodanobacteraceae</taxon>
        <taxon>Dyella</taxon>
    </lineage>
</organism>
<dbReference type="KEGG" id="dja:HY57_03405"/>
<keyword evidence="2" id="KW-1185">Reference proteome</keyword>
<evidence type="ECO:0000313" key="1">
    <source>
        <dbReference type="EMBL" id="AIF46368.1"/>
    </source>
</evidence>
<gene>
    <name evidence="1" type="ORF">HY57_03405</name>
</gene>
<protein>
    <submittedName>
        <fullName evidence="1">Uncharacterized protein</fullName>
    </submittedName>
</protein>
<name>A0A075K2B4_9GAMM</name>
<accession>A0A075K2B4</accession>
<reference evidence="1 2" key="1">
    <citation type="submission" date="2014-07" db="EMBL/GenBank/DDBJ databases">
        <title>Complete Genome Sequence of Dyella japonica Strain A8 Isolated from Malaysian Tropical Soil.</title>
        <authorList>
            <person name="Hui R.K.H."/>
            <person name="Chen J.-W."/>
            <person name="Chan K.-G."/>
            <person name="Leung F.C.C."/>
        </authorList>
    </citation>
    <scope>NUCLEOTIDE SEQUENCE [LARGE SCALE GENOMIC DNA]</scope>
    <source>
        <strain evidence="1 2">A8</strain>
    </source>
</reference>
<dbReference type="Proteomes" id="UP000027987">
    <property type="component" value="Chromosome"/>
</dbReference>
<dbReference type="HOGENOM" id="CLU_2552863_0_0_6"/>
<dbReference type="AlphaFoldDB" id="A0A075K2B4"/>
<proteinExistence type="predicted"/>
<evidence type="ECO:0000313" key="2">
    <source>
        <dbReference type="Proteomes" id="UP000027987"/>
    </source>
</evidence>
<sequence length="82" mass="8669">MVYVFPLPESPTAWYARPFGELLTAEAGPVWQLVYQLVDVGLLIQPVSAVPMGVSRGTATLAGMDTGITCPPPPEHHAALAP</sequence>
<dbReference type="EMBL" id="CP008884">
    <property type="protein sequence ID" value="AIF46368.1"/>
    <property type="molecule type" value="Genomic_DNA"/>
</dbReference>